<reference evidence="2" key="1">
    <citation type="submission" date="2021-08" db="EMBL/GenBank/DDBJ databases">
        <title>WGS assembly of Ceratopteris richardii.</title>
        <authorList>
            <person name="Marchant D.B."/>
            <person name="Chen G."/>
            <person name="Jenkins J."/>
            <person name="Shu S."/>
            <person name="Leebens-Mack J."/>
            <person name="Grimwood J."/>
            <person name="Schmutz J."/>
            <person name="Soltis P."/>
            <person name="Soltis D."/>
            <person name="Chen Z.-H."/>
        </authorList>
    </citation>
    <scope>NUCLEOTIDE SEQUENCE</scope>
    <source>
        <strain evidence="2">Whitten #5841</strain>
        <tissue evidence="2">Leaf</tissue>
    </source>
</reference>
<dbReference type="Proteomes" id="UP000825935">
    <property type="component" value="Chromosome 7"/>
</dbReference>
<organism evidence="2 3">
    <name type="scientific">Ceratopteris richardii</name>
    <name type="common">Triangle waterfern</name>
    <dbReference type="NCBI Taxonomy" id="49495"/>
    <lineage>
        <taxon>Eukaryota</taxon>
        <taxon>Viridiplantae</taxon>
        <taxon>Streptophyta</taxon>
        <taxon>Embryophyta</taxon>
        <taxon>Tracheophyta</taxon>
        <taxon>Polypodiopsida</taxon>
        <taxon>Polypodiidae</taxon>
        <taxon>Polypodiales</taxon>
        <taxon>Pteridineae</taxon>
        <taxon>Pteridaceae</taxon>
        <taxon>Parkerioideae</taxon>
        <taxon>Ceratopteris</taxon>
    </lineage>
</organism>
<feature type="region of interest" description="Disordered" evidence="1">
    <location>
        <begin position="229"/>
        <end position="250"/>
    </location>
</feature>
<feature type="region of interest" description="Disordered" evidence="1">
    <location>
        <begin position="101"/>
        <end position="135"/>
    </location>
</feature>
<keyword evidence="3" id="KW-1185">Reference proteome</keyword>
<proteinExistence type="predicted"/>
<name>A0A8T2UHT7_CERRI</name>
<gene>
    <name evidence="2" type="ORF">KP509_07G069800</name>
</gene>
<evidence type="ECO:0000313" key="2">
    <source>
        <dbReference type="EMBL" id="KAH7433436.1"/>
    </source>
</evidence>
<sequence>MEGKPCPHKRSIAVGTKGTLLSLITKEVELWHASTMHCNSSSSLSVGHIRKMRPNAASQFHGVAKGPTPCTHLRNTVARPSNSSVTITSFSCNDLKFLPRTPTSHRHKSSSPSYARLNKEGARTDASWPSSGCENDEQTEGHIGPFCRHCNQFPSQRTCRCKRNSLHLPRTNGAVPLQRSRAADIIGSFSPRISGRNPCGNHAGGGPSFYFRSFSQRLNCVDGGILPLNSPPTSQAPARKSLRQRPFVTSRSDAQSKCKCSAEVHSNCSRASSRIRDGNGARRNSGDSDIATNMPGSAGLNSREDDNF</sequence>
<evidence type="ECO:0000313" key="3">
    <source>
        <dbReference type="Proteomes" id="UP000825935"/>
    </source>
</evidence>
<evidence type="ECO:0000256" key="1">
    <source>
        <dbReference type="SAM" id="MobiDB-lite"/>
    </source>
</evidence>
<feature type="compositionally biased region" description="Basic and acidic residues" evidence="1">
    <location>
        <begin position="274"/>
        <end position="286"/>
    </location>
</feature>
<dbReference type="AlphaFoldDB" id="A0A8T2UHT7"/>
<protein>
    <submittedName>
        <fullName evidence="2">Uncharacterized protein</fullName>
    </submittedName>
</protein>
<feature type="region of interest" description="Disordered" evidence="1">
    <location>
        <begin position="270"/>
        <end position="308"/>
    </location>
</feature>
<dbReference type="EMBL" id="CM035412">
    <property type="protein sequence ID" value="KAH7433436.1"/>
    <property type="molecule type" value="Genomic_DNA"/>
</dbReference>
<comment type="caution">
    <text evidence="2">The sequence shown here is derived from an EMBL/GenBank/DDBJ whole genome shotgun (WGS) entry which is preliminary data.</text>
</comment>
<accession>A0A8T2UHT7</accession>